<evidence type="ECO:0000313" key="8">
    <source>
        <dbReference type="Proteomes" id="UP001528912"/>
    </source>
</evidence>
<dbReference type="PANTHER" id="PTHR42913:SF3">
    <property type="entry name" value="64 KDA MITOCHONDRIAL NADH DEHYDROGENASE (EUROFUNG)"/>
    <property type="match status" value="1"/>
</dbReference>
<dbReference type="RefSeq" id="WP_277193377.1">
    <property type="nucleotide sequence ID" value="NZ_JAROAV010000050.1"/>
</dbReference>
<keyword evidence="8" id="KW-1185">Reference proteome</keyword>
<evidence type="ECO:0000259" key="6">
    <source>
        <dbReference type="Pfam" id="PF07992"/>
    </source>
</evidence>
<feature type="domain" description="FAD/NAD(P)-binding" evidence="6">
    <location>
        <begin position="13"/>
        <end position="326"/>
    </location>
</feature>
<dbReference type="InterPro" id="IPR036188">
    <property type="entry name" value="FAD/NAD-bd_sf"/>
</dbReference>
<evidence type="ECO:0000256" key="2">
    <source>
        <dbReference type="ARBA" id="ARBA00005272"/>
    </source>
</evidence>
<dbReference type="InterPro" id="IPR023753">
    <property type="entry name" value="FAD/NAD-binding_dom"/>
</dbReference>
<keyword evidence="5" id="KW-0560">Oxidoreductase</keyword>
<sequence length="421" mass="44862">MSQHAAQENHRPRVVVLGGGFGGMAAVKHLRNADVDVLLIDRRSYTTFQPLLYQVATGGLNPGDVTFALRAFTSRYDNADFLRATVTGVDTTEQQVELEGLDPVPYDFLVVSVGVTANFFGIEGAQENARPIYTRQDAITVRDRIFTSIENAAQARSGKRETSVVVVGGGPTGVEMAGALAELRNGAVPVAFRTLGIDQVHIVLVEMLDHVLSPFAPNLQEYAARELRERGVDVRLGTSVQQVTPDAVVVKRPDGEQETIPSVMTVWATGITAGPVVGSWGLPTGKGGAIEVQPDLSVKGLPNVFAAGDVAGAGLPQVAQPAIQGGKHAAQQIKHLLAGEPTTKFSYFDKGTMATIGRSDAVVQLPVGVKLRGSIGWLSWLGLHLIELMGGRNRVAAMVNLATRYYSWPRSVNVVVGDPAE</sequence>
<proteinExistence type="inferred from homology"/>
<keyword evidence="3" id="KW-0285">Flavoprotein</keyword>
<reference evidence="7 8" key="1">
    <citation type="submission" date="2023-03" db="EMBL/GenBank/DDBJ databases">
        <title>YIM 133296 draft genome.</title>
        <authorList>
            <person name="Xiong L."/>
        </authorList>
    </citation>
    <scope>NUCLEOTIDE SEQUENCE [LARGE SCALE GENOMIC DNA]</scope>
    <source>
        <strain evidence="7 8">YIM 133296</strain>
    </source>
</reference>
<evidence type="ECO:0000256" key="4">
    <source>
        <dbReference type="ARBA" id="ARBA00022827"/>
    </source>
</evidence>
<comment type="cofactor">
    <cofactor evidence="1">
        <name>FAD</name>
        <dbReference type="ChEBI" id="CHEBI:57692"/>
    </cofactor>
</comment>
<comment type="similarity">
    <text evidence="2">Belongs to the NADH dehydrogenase family.</text>
</comment>
<gene>
    <name evidence="7" type="ORF">P4R38_18020</name>
</gene>
<dbReference type="SUPFAM" id="SSF51905">
    <property type="entry name" value="FAD/NAD(P)-binding domain"/>
    <property type="match status" value="1"/>
</dbReference>
<comment type="caution">
    <text evidence="7">The sequence shown here is derived from an EMBL/GenBank/DDBJ whole genome shotgun (WGS) entry which is preliminary data.</text>
</comment>
<name>A0ABT6CBM1_9MICO</name>
<dbReference type="InterPro" id="IPR051169">
    <property type="entry name" value="NADH-Q_oxidoreductase"/>
</dbReference>
<evidence type="ECO:0000313" key="7">
    <source>
        <dbReference type="EMBL" id="MDF8266151.1"/>
    </source>
</evidence>
<dbReference type="PANTHER" id="PTHR42913">
    <property type="entry name" value="APOPTOSIS-INDUCING FACTOR 1"/>
    <property type="match status" value="1"/>
</dbReference>
<dbReference type="PRINTS" id="PR00368">
    <property type="entry name" value="FADPNR"/>
</dbReference>
<dbReference type="Proteomes" id="UP001528912">
    <property type="component" value="Unassembled WGS sequence"/>
</dbReference>
<keyword evidence="4" id="KW-0274">FAD</keyword>
<dbReference type="PRINTS" id="PR00469">
    <property type="entry name" value="PNDRDTASEII"/>
</dbReference>
<dbReference type="Pfam" id="PF07992">
    <property type="entry name" value="Pyr_redox_2"/>
    <property type="match status" value="1"/>
</dbReference>
<evidence type="ECO:0000256" key="3">
    <source>
        <dbReference type="ARBA" id="ARBA00022630"/>
    </source>
</evidence>
<evidence type="ECO:0000256" key="5">
    <source>
        <dbReference type="ARBA" id="ARBA00023002"/>
    </source>
</evidence>
<dbReference type="EMBL" id="JAROAV010000050">
    <property type="protein sequence ID" value="MDF8266151.1"/>
    <property type="molecule type" value="Genomic_DNA"/>
</dbReference>
<evidence type="ECO:0000256" key="1">
    <source>
        <dbReference type="ARBA" id="ARBA00001974"/>
    </source>
</evidence>
<accession>A0ABT6CBM1</accession>
<protein>
    <submittedName>
        <fullName evidence="7">NAD(P)/FAD-dependent oxidoreductase</fullName>
    </submittedName>
</protein>
<organism evidence="7 8">
    <name type="scientific">Luteipulveratus flavus</name>
    <dbReference type="NCBI Taxonomy" id="3031728"/>
    <lineage>
        <taxon>Bacteria</taxon>
        <taxon>Bacillati</taxon>
        <taxon>Actinomycetota</taxon>
        <taxon>Actinomycetes</taxon>
        <taxon>Micrococcales</taxon>
        <taxon>Dermacoccaceae</taxon>
        <taxon>Luteipulveratus</taxon>
    </lineage>
</organism>
<dbReference type="Gene3D" id="3.50.50.100">
    <property type="match status" value="1"/>
</dbReference>